<evidence type="ECO:0000256" key="1">
    <source>
        <dbReference type="SAM" id="MobiDB-lite"/>
    </source>
</evidence>
<dbReference type="Gene3D" id="3.40.50.200">
    <property type="entry name" value="Peptidase S8/S53 domain"/>
    <property type="match status" value="1"/>
</dbReference>
<evidence type="ECO:0000313" key="4">
    <source>
        <dbReference type="Proteomes" id="UP001390339"/>
    </source>
</evidence>
<reference evidence="3 4" key="1">
    <citation type="journal article" date="2024" name="IMA Fungus">
        <title>Apiospora arundinis, a panoply of carbohydrate-active enzymes and secondary metabolites.</title>
        <authorList>
            <person name="Sorensen T."/>
            <person name="Petersen C."/>
            <person name="Muurmann A.T."/>
            <person name="Christiansen J.V."/>
            <person name="Brundto M.L."/>
            <person name="Overgaard C.K."/>
            <person name="Boysen A.T."/>
            <person name="Wollenberg R.D."/>
            <person name="Larsen T.O."/>
            <person name="Sorensen J.L."/>
            <person name="Nielsen K.L."/>
            <person name="Sondergaard T.E."/>
        </authorList>
    </citation>
    <scope>NUCLEOTIDE SEQUENCE [LARGE SCALE GENOMIC DNA]</scope>
    <source>
        <strain evidence="3 4">AAU 773</strain>
    </source>
</reference>
<keyword evidence="4" id="KW-1185">Reference proteome</keyword>
<protein>
    <submittedName>
        <fullName evidence="3">S8 family serine peptidase</fullName>
    </submittedName>
</protein>
<dbReference type="Pfam" id="PF00082">
    <property type="entry name" value="Peptidase_S8"/>
    <property type="match status" value="1"/>
</dbReference>
<organism evidence="3 4">
    <name type="scientific">Apiospora arundinis</name>
    <dbReference type="NCBI Taxonomy" id="335852"/>
    <lineage>
        <taxon>Eukaryota</taxon>
        <taxon>Fungi</taxon>
        <taxon>Dikarya</taxon>
        <taxon>Ascomycota</taxon>
        <taxon>Pezizomycotina</taxon>
        <taxon>Sordariomycetes</taxon>
        <taxon>Xylariomycetidae</taxon>
        <taxon>Amphisphaeriales</taxon>
        <taxon>Apiosporaceae</taxon>
        <taxon>Apiospora</taxon>
    </lineage>
</organism>
<feature type="domain" description="Peptidase S8/S53" evidence="2">
    <location>
        <begin position="27"/>
        <end position="109"/>
    </location>
</feature>
<dbReference type="Proteomes" id="UP001390339">
    <property type="component" value="Unassembled WGS sequence"/>
</dbReference>
<dbReference type="SUPFAM" id="SSF52743">
    <property type="entry name" value="Subtilisin-like"/>
    <property type="match status" value="1"/>
</dbReference>
<gene>
    <name evidence="3" type="ORF">PGQ11_011628</name>
</gene>
<proteinExistence type="predicted"/>
<name>A0ABR2I062_9PEZI</name>
<accession>A0ABR2I062</accession>
<evidence type="ECO:0000313" key="3">
    <source>
        <dbReference type="EMBL" id="KAK8855716.1"/>
    </source>
</evidence>
<dbReference type="EMBL" id="JAPCWZ010000007">
    <property type="protein sequence ID" value="KAK8855716.1"/>
    <property type="molecule type" value="Genomic_DNA"/>
</dbReference>
<feature type="region of interest" description="Disordered" evidence="1">
    <location>
        <begin position="13"/>
        <end position="64"/>
    </location>
</feature>
<sequence>MRNKTLGVVCHGTYKTGIPKPGSPEPRRQKPDILTPGVKFLSARSRDNPAAAPSNPPLDPSYAFKTDTSMATPLVAGCRGLLDQALRATDPVYTGQSGIRLKALFINGTVTLDAESLQYENGKAEERPWGFGRGELDETRTATRKFQVLAPKGTPGSVVNDALPQGIKTTLCWADEGHEKLKCLFYFTLTQLSTKRVWFGTHNGWTDGAAAADQKKRREECMNDVNNVPQIYYKNLNLVPYGSLMVVVAGNFDSFSENIAQ</sequence>
<evidence type="ECO:0000259" key="2">
    <source>
        <dbReference type="Pfam" id="PF00082"/>
    </source>
</evidence>
<comment type="caution">
    <text evidence="3">The sequence shown here is derived from an EMBL/GenBank/DDBJ whole genome shotgun (WGS) entry which is preliminary data.</text>
</comment>
<dbReference type="InterPro" id="IPR000209">
    <property type="entry name" value="Peptidase_S8/S53_dom"/>
</dbReference>
<dbReference type="InterPro" id="IPR036852">
    <property type="entry name" value="Peptidase_S8/S53_dom_sf"/>
</dbReference>